<name>A0AB39HSB1_9BACI</name>
<gene>
    <name evidence="1" type="ORF">AB4Y30_02190</name>
</gene>
<sequence>MNKKDIANFRKQLKINNDLLRIKELYYVYVMKESKEVYHHQSVPFEMLEKEQQELFIANYKKLLSGHIDEKLFALKFKREEENSQQLLHQGLNSKTTEEWTEYMLELVEKILAGKQFEMDTVITFIRGDYMKPVKPTSEEYEESDRDQVYSNSFILCSINKTQEPKKELLFDYIEKEFKYNIIVDPIINLKAPLSGFLYPCFMDNAADVNHVLYGTGKKYELDYHFIEEVLNVEEATTAEDDKIVFEEVVKHVTDDPLNTTTLSSMYEEIYRVVEENEEEEQEARLDYRDVEKVLKNSGITNIDVEAVETAFKTVVDDSRYELKASNVVPKATSKSIKIKTKVADLSISPQELNHVRQVEFGGKLYLMIELEENTTIEGFEMAPESLFRKGENELDH</sequence>
<reference evidence="1" key="1">
    <citation type="submission" date="2024-07" db="EMBL/GenBank/DDBJ databases">
        <title>Halotolerant mesophilic bacterium Ornithinibacillus sp. 4-3, sp. nov., isolated from soil.</title>
        <authorList>
            <person name="Sidarenka A.V."/>
            <person name="Guliayeva D.E."/>
            <person name="Leanovich S.I."/>
            <person name="Hileuskaya K.S."/>
            <person name="Akhremchuk A.E."/>
            <person name="Sikolenko M.A."/>
            <person name="Valentovich L.N."/>
        </authorList>
    </citation>
    <scope>NUCLEOTIDE SEQUENCE</scope>
    <source>
        <strain evidence="1">4-3</strain>
    </source>
</reference>
<dbReference type="InterPro" id="IPR025466">
    <property type="entry name" value="DUF4317"/>
</dbReference>
<dbReference type="Pfam" id="PF14199">
    <property type="entry name" value="DUF4317"/>
    <property type="match status" value="1"/>
</dbReference>
<accession>A0AB39HSB1</accession>
<dbReference type="RefSeq" id="WP_368653882.1">
    <property type="nucleotide sequence ID" value="NZ_CP162599.1"/>
</dbReference>
<organism evidence="1">
    <name type="scientific">Ornithinibacillus sp. 4-3</name>
    <dbReference type="NCBI Taxonomy" id="3231488"/>
    <lineage>
        <taxon>Bacteria</taxon>
        <taxon>Bacillati</taxon>
        <taxon>Bacillota</taxon>
        <taxon>Bacilli</taxon>
        <taxon>Bacillales</taxon>
        <taxon>Bacillaceae</taxon>
        <taxon>Ornithinibacillus</taxon>
    </lineage>
</organism>
<protein>
    <submittedName>
        <fullName evidence="1">DUF4317 domain-containing protein</fullName>
    </submittedName>
</protein>
<evidence type="ECO:0000313" key="1">
    <source>
        <dbReference type="EMBL" id="XDK33200.1"/>
    </source>
</evidence>
<proteinExistence type="predicted"/>
<dbReference type="AlphaFoldDB" id="A0AB39HSB1"/>
<dbReference type="EMBL" id="CP162599">
    <property type="protein sequence ID" value="XDK33200.1"/>
    <property type="molecule type" value="Genomic_DNA"/>
</dbReference>